<comment type="caution">
    <text evidence="1">The sequence shown here is derived from an EMBL/GenBank/DDBJ whole genome shotgun (WGS) entry which is preliminary data.</text>
</comment>
<dbReference type="AlphaFoldDB" id="A0A0W0YXD9"/>
<proteinExistence type="predicted"/>
<reference evidence="1 2" key="1">
    <citation type="submission" date="2015-11" db="EMBL/GenBank/DDBJ databases">
        <title>Genomic analysis of 38 Legionella species identifies large and diverse effector repertoires.</title>
        <authorList>
            <person name="Burstein D."/>
            <person name="Amaro F."/>
            <person name="Zusman T."/>
            <person name="Lifshitz Z."/>
            <person name="Cohen O."/>
            <person name="Gilbert J.A."/>
            <person name="Pupko T."/>
            <person name="Shuman H.A."/>
            <person name="Segal G."/>
        </authorList>
    </citation>
    <scope>NUCLEOTIDE SEQUENCE [LARGE SCALE GENOMIC DNA]</scope>
    <source>
        <strain evidence="1 2">Mt.St.Helens-9</strain>
    </source>
</reference>
<dbReference type="OrthoDB" id="9974384at2"/>
<evidence type="ECO:0008006" key="3">
    <source>
        <dbReference type="Google" id="ProtNLM"/>
    </source>
</evidence>
<dbReference type="EMBL" id="LNYX01000034">
    <property type="protein sequence ID" value="KTD61190.1"/>
    <property type="molecule type" value="Genomic_DNA"/>
</dbReference>
<keyword evidence="2" id="KW-1185">Reference proteome</keyword>
<sequence>MSDSQNKLSLADLPVEVIYYLNRNFLDPRDTARLSQVSQQFFQQDLSGLAKRTALTIGLENIVVKVLDNLNHHDLYFLAKHDKNIAMEVVQTPELATKLNQRLWGDYLKTTQDGYKKEQYDPKNCLDKTLQRYNLDVPTPLVAIANAHPEVAELLASDNYDVIELDAKTNAVLKSMAPPKGPGGP</sequence>
<dbReference type="PATRIC" id="fig|452.5.peg.3112"/>
<organism evidence="1 2">
    <name type="scientific">Legionella spiritensis</name>
    <dbReference type="NCBI Taxonomy" id="452"/>
    <lineage>
        <taxon>Bacteria</taxon>
        <taxon>Pseudomonadati</taxon>
        <taxon>Pseudomonadota</taxon>
        <taxon>Gammaproteobacteria</taxon>
        <taxon>Legionellales</taxon>
        <taxon>Legionellaceae</taxon>
        <taxon>Legionella</taxon>
    </lineage>
</organism>
<accession>A0A0W0YXD9</accession>
<gene>
    <name evidence="1" type="ORF">Lspi_2810</name>
</gene>
<dbReference type="RefSeq" id="WP_058484718.1">
    <property type="nucleotide sequence ID" value="NZ_CAAAII010000004.1"/>
</dbReference>
<dbReference type="Proteomes" id="UP000054877">
    <property type="component" value="Unassembled WGS sequence"/>
</dbReference>
<name>A0A0W0YXD9_LEGSP</name>
<protein>
    <recommendedName>
        <fullName evidence="3">F-box domain-containing protein</fullName>
    </recommendedName>
</protein>
<evidence type="ECO:0000313" key="2">
    <source>
        <dbReference type="Proteomes" id="UP000054877"/>
    </source>
</evidence>
<evidence type="ECO:0000313" key="1">
    <source>
        <dbReference type="EMBL" id="KTD61190.1"/>
    </source>
</evidence>